<organism evidence="4 5">
    <name type="scientific">Pelobates cultripes</name>
    <name type="common">Western spadefoot toad</name>
    <dbReference type="NCBI Taxonomy" id="61616"/>
    <lineage>
        <taxon>Eukaryota</taxon>
        <taxon>Metazoa</taxon>
        <taxon>Chordata</taxon>
        <taxon>Craniata</taxon>
        <taxon>Vertebrata</taxon>
        <taxon>Euteleostomi</taxon>
        <taxon>Amphibia</taxon>
        <taxon>Batrachia</taxon>
        <taxon>Anura</taxon>
        <taxon>Pelobatoidea</taxon>
        <taxon>Pelobatidae</taxon>
        <taxon>Pelobates</taxon>
    </lineage>
</organism>
<comment type="similarity">
    <text evidence="1">Belongs to the FAM118 family.</text>
</comment>
<evidence type="ECO:0000313" key="5">
    <source>
        <dbReference type="Proteomes" id="UP001295444"/>
    </source>
</evidence>
<keyword evidence="5" id="KW-1185">Reference proteome</keyword>
<dbReference type="PANTHER" id="PTHR28623">
    <property type="entry name" value="PROTEIN FAM118B"/>
    <property type="match status" value="1"/>
</dbReference>
<dbReference type="EMBL" id="OW240914">
    <property type="protein sequence ID" value="CAH2278315.1"/>
    <property type="molecule type" value="Genomic_DNA"/>
</dbReference>
<evidence type="ECO:0008006" key="6">
    <source>
        <dbReference type="Google" id="ProtNLM"/>
    </source>
</evidence>
<dbReference type="Proteomes" id="UP001295444">
    <property type="component" value="Chromosome 03"/>
</dbReference>
<keyword evidence="3" id="KW-0007">Acetylation</keyword>
<evidence type="ECO:0000313" key="4">
    <source>
        <dbReference type="EMBL" id="CAH2278314.1"/>
    </source>
</evidence>
<evidence type="ECO:0000256" key="1">
    <source>
        <dbReference type="ARBA" id="ARBA00006491"/>
    </source>
</evidence>
<gene>
    <name evidence="4" type="ORF">PECUL_23A048421</name>
</gene>
<reference evidence="4" key="1">
    <citation type="submission" date="2022-03" db="EMBL/GenBank/DDBJ databases">
        <authorList>
            <person name="Alioto T."/>
            <person name="Alioto T."/>
            <person name="Gomez Garrido J."/>
        </authorList>
    </citation>
    <scope>NUCLEOTIDE SEQUENCE</scope>
</reference>
<protein>
    <recommendedName>
        <fullName evidence="6">Protein FAM118A</fullName>
    </recommendedName>
</protein>
<sequence>MGETKNLLKNMLKHSGNHIDHKSGKVLKTLTKKHASDLVLVIGTGVSAAVAPDVPALRSWRCCIEAIIDAAEQFEVLHPGDVVEFRKRTLREQDLLVVAHDLIRKMSPRTGDNKPSFFQDCLMEVYDNLESHIQNPTVLESIISLMDKGAMVLTTNYDNLLELYGQKMGKPMESLDLNDKVKVMQWVQSCIQYGVLHIHGLYTDPCGMILDPCGYKDVAQDFELIDELQSLYGKKSFVFLGCGETLRDQIFQALFLYTVQNKVSMEHYMLVRKENSDSFYKLQADMLLNGIKLMCYGDSFTNFPSYIKRLSALICKEKTEEPFDKIQPPPLPPTALQLPPLPPTAQKRKLVENTGTVNTAKLKA</sequence>
<evidence type="ECO:0000256" key="2">
    <source>
        <dbReference type="ARBA" id="ARBA00022553"/>
    </source>
</evidence>
<dbReference type="PANTHER" id="PTHR28623:SF2">
    <property type="entry name" value="PROTEIN FAM118A"/>
    <property type="match status" value="1"/>
</dbReference>
<dbReference type="AlphaFoldDB" id="A0AAD1RU15"/>
<name>A0AAD1RU15_PELCU</name>
<proteinExistence type="inferred from homology"/>
<accession>A0AAD1RU15</accession>
<evidence type="ECO:0000256" key="3">
    <source>
        <dbReference type="ARBA" id="ARBA00022990"/>
    </source>
</evidence>
<dbReference type="Pfam" id="PF13289">
    <property type="entry name" value="SIR2_2"/>
    <property type="match status" value="1"/>
</dbReference>
<keyword evidence="2" id="KW-0597">Phosphoprotein</keyword>
<dbReference type="EMBL" id="OW240914">
    <property type="protein sequence ID" value="CAH2278314.1"/>
    <property type="molecule type" value="Genomic_DNA"/>
</dbReference>
<dbReference type="InterPro" id="IPR038916">
    <property type="entry name" value="FAM118"/>
</dbReference>